<feature type="transmembrane region" description="Helical" evidence="6">
    <location>
        <begin position="12"/>
        <end position="33"/>
    </location>
</feature>
<dbReference type="AlphaFoldDB" id="A0A6A6SAP3"/>
<keyword evidence="3 6" id="KW-1133">Transmembrane helix</keyword>
<accession>A0A6A6SAP3</accession>
<dbReference type="GO" id="GO:0016020">
    <property type="term" value="C:membrane"/>
    <property type="evidence" value="ECO:0007669"/>
    <property type="project" value="UniProtKB-SubCell"/>
</dbReference>
<keyword evidence="9" id="KW-1185">Reference proteome</keyword>
<evidence type="ECO:0000256" key="1">
    <source>
        <dbReference type="ARBA" id="ARBA00004141"/>
    </source>
</evidence>
<feature type="transmembrane region" description="Helical" evidence="6">
    <location>
        <begin position="217"/>
        <end position="236"/>
    </location>
</feature>
<feature type="domain" description="Rhodopsin" evidence="7">
    <location>
        <begin position="30"/>
        <end position="280"/>
    </location>
</feature>
<evidence type="ECO:0000256" key="3">
    <source>
        <dbReference type="ARBA" id="ARBA00022989"/>
    </source>
</evidence>
<dbReference type="InterPro" id="IPR052337">
    <property type="entry name" value="SAT4-like"/>
</dbReference>
<keyword evidence="2 6" id="KW-0812">Transmembrane</keyword>
<evidence type="ECO:0000256" key="5">
    <source>
        <dbReference type="ARBA" id="ARBA00038359"/>
    </source>
</evidence>
<evidence type="ECO:0000256" key="4">
    <source>
        <dbReference type="ARBA" id="ARBA00023136"/>
    </source>
</evidence>
<feature type="transmembrane region" description="Helical" evidence="6">
    <location>
        <begin position="127"/>
        <end position="149"/>
    </location>
</feature>
<dbReference type="OrthoDB" id="3934549at2759"/>
<evidence type="ECO:0000256" key="2">
    <source>
        <dbReference type="ARBA" id="ARBA00022692"/>
    </source>
</evidence>
<comment type="similarity">
    <text evidence="5">Belongs to the SAT4 family.</text>
</comment>
<gene>
    <name evidence="8" type="ORF">P280DRAFT_504420</name>
</gene>
<feature type="transmembrane region" description="Helical" evidence="6">
    <location>
        <begin position="45"/>
        <end position="65"/>
    </location>
</feature>
<evidence type="ECO:0000259" key="7">
    <source>
        <dbReference type="Pfam" id="PF20684"/>
    </source>
</evidence>
<proteinExistence type="inferred from homology"/>
<keyword evidence="4 6" id="KW-0472">Membrane</keyword>
<name>A0A6A6SAP3_9PLEO</name>
<evidence type="ECO:0000313" key="8">
    <source>
        <dbReference type="EMBL" id="KAF2644936.1"/>
    </source>
</evidence>
<feature type="transmembrane region" description="Helical" evidence="6">
    <location>
        <begin position="256"/>
        <end position="274"/>
    </location>
</feature>
<feature type="transmembrane region" description="Helical" evidence="6">
    <location>
        <begin position="85"/>
        <end position="106"/>
    </location>
</feature>
<protein>
    <recommendedName>
        <fullName evidence="7">Rhodopsin domain-containing protein</fullName>
    </recommendedName>
</protein>
<dbReference type="Proteomes" id="UP000799753">
    <property type="component" value="Unassembled WGS sequence"/>
</dbReference>
<organism evidence="8 9">
    <name type="scientific">Massarina eburnea CBS 473.64</name>
    <dbReference type="NCBI Taxonomy" id="1395130"/>
    <lineage>
        <taxon>Eukaryota</taxon>
        <taxon>Fungi</taxon>
        <taxon>Dikarya</taxon>
        <taxon>Ascomycota</taxon>
        <taxon>Pezizomycotina</taxon>
        <taxon>Dothideomycetes</taxon>
        <taxon>Pleosporomycetidae</taxon>
        <taxon>Pleosporales</taxon>
        <taxon>Massarineae</taxon>
        <taxon>Massarinaceae</taxon>
        <taxon>Massarina</taxon>
    </lineage>
</organism>
<dbReference type="Pfam" id="PF20684">
    <property type="entry name" value="Fung_rhodopsin"/>
    <property type="match status" value="1"/>
</dbReference>
<dbReference type="InterPro" id="IPR049326">
    <property type="entry name" value="Rhodopsin_dom_fungi"/>
</dbReference>
<dbReference type="EMBL" id="MU006778">
    <property type="protein sequence ID" value="KAF2644936.1"/>
    <property type="molecule type" value="Genomic_DNA"/>
</dbReference>
<evidence type="ECO:0000313" key="9">
    <source>
        <dbReference type="Proteomes" id="UP000799753"/>
    </source>
</evidence>
<feature type="transmembrane region" description="Helical" evidence="6">
    <location>
        <begin position="186"/>
        <end position="205"/>
    </location>
</feature>
<dbReference type="PANTHER" id="PTHR33048">
    <property type="entry name" value="PTH11-LIKE INTEGRAL MEMBRANE PROTEIN (AFU_ORTHOLOGUE AFUA_5G11245)"/>
    <property type="match status" value="1"/>
</dbReference>
<comment type="subcellular location">
    <subcellularLocation>
        <location evidence="1">Membrane</location>
        <topology evidence="1">Multi-pass membrane protein</topology>
    </subcellularLocation>
</comment>
<sequence>MAVSATAVHGSLAVAIAFAFTSLSTVIVALRFYSRYYLVRKLSSPDWVMLAGLISTWCCAVVTYYNNIYSDYSHVYDLESYSKVASGGLLMMFLFRFNYMLDHLLIKLSILLFYKCIAASNKSFHRIVNALIAVVTIASLVMMFFSIFLCHHVSDAWSIKVFLDQLKGIRANCLNPTTLWLFNGSFNLATDAIIWLLPIPFFLHLRSMPIRRRLELSAIFGLGILAITASAVRLWILTRWLSNWNEAGMQFGNLLIWSQVEQHAGIIAGSIPFLRPLVKKLMRATHCRENEHNSPGPAAKLIGDNITPDNPVMPRTPIIPSPAPTFGSDRGFRAPSSPLSPISPVQPNMLAIHTV</sequence>
<reference evidence="8" key="1">
    <citation type="journal article" date="2020" name="Stud. Mycol.">
        <title>101 Dothideomycetes genomes: a test case for predicting lifestyles and emergence of pathogens.</title>
        <authorList>
            <person name="Haridas S."/>
            <person name="Albert R."/>
            <person name="Binder M."/>
            <person name="Bloem J."/>
            <person name="Labutti K."/>
            <person name="Salamov A."/>
            <person name="Andreopoulos B."/>
            <person name="Baker S."/>
            <person name="Barry K."/>
            <person name="Bills G."/>
            <person name="Bluhm B."/>
            <person name="Cannon C."/>
            <person name="Castanera R."/>
            <person name="Culley D."/>
            <person name="Daum C."/>
            <person name="Ezra D."/>
            <person name="Gonzalez J."/>
            <person name="Henrissat B."/>
            <person name="Kuo A."/>
            <person name="Liang C."/>
            <person name="Lipzen A."/>
            <person name="Lutzoni F."/>
            <person name="Magnuson J."/>
            <person name="Mondo S."/>
            <person name="Nolan M."/>
            <person name="Ohm R."/>
            <person name="Pangilinan J."/>
            <person name="Park H.-J."/>
            <person name="Ramirez L."/>
            <person name="Alfaro M."/>
            <person name="Sun H."/>
            <person name="Tritt A."/>
            <person name="Yoshinaga Y."/>
            <person name="Zwiers L.-H."/>
            <person name="Turgeon B."/>
            <person name="Goodwin S."/>
            <person name="Spatafora J."/>
            <person name="Crous P."/>
            <person name="Grigoriev I."/>
        </authorList>
    </citation>
    <scope>NUCLEOTIDE SEQUENCE</scope>
    <source>
        <strain evidence="8">CBS 473.64</strain>
    </source>
</reference>
<evidence type="ECO:0000256" key="6">
    <source>
        <dbReference type="SAM" id="Phobius"/>
    </source>
</evidence>
<dbReference type="PANTHER" id="PTHR33048:SF124">
    <property type="entry name" value="INTEGRAL MEMBRANE PROTEIN"/>
    <property type="match status" value="1"/>
</dbReference>